<dbReference type="PANTHER" id="PTHR42714">
    <property type="entry name" value="TRNA MODIFICATION GTPASE GTPBP3"/>
    <property type="match status" value="1"/>
</dbReference>
<sequence length="605" mass="66326">MWMALCRGHPRLQEASALCSAVHHASKLLYFLIACDIECESAEFDDGLKSHNPHLLHVSSLISYVDPVTVHCGIYPRLIVRETQFSRIMNKEQSQERRFWSEMSNTMESTLEMGRQYERIAAWLESVGSGVHARRLLDILADPAAESTFTVAFCGLFSAGKSSLVSALSGTKLKTGANPTTAEVEGVRMNLPGSGGQLQFLDTPGIDSTDERHKEATMNALYQADCVVIVADYQHVEAEENLELLHTFVEEGKRLAFVVHQIDKHLESELPFVQFADSVYSVLADYGVAEDTIFFTTVGESPHNQLPALRSWLVAQAESHMADGGVENVRRRLADVAKEGVTAHFDSLVQAAGAAVAKACGSMPLSADEAASWLEREAAELVRVRKQYEASAQAVRDSAQATRESWLRLIELAQIAPYETTEKGRLYIESLRPEFKVGLFRSVQKTEAERLRRAEAFARDIGERVQNFLLTPLANQIASDVRQAGIDPATSARLADGAAAISIEVDVDYVARIVKPGALVSSQYPYQYVKDVVARVKRDALAAAGALAEQFVTACVAKCEDEQAATRAQIETESDRCAALQAYLDVCAREQRALDSVAAGEVPTV</sequence>
<feature type="domain" description="G" evidence="1">
    <location>
        <begin position="150"/>
        <end position="258"/>
    </location>
</feature>
<dbReference type="RefSeq" id="WP_284199914.1">
    <property type="nucleotide sequence ID" value="NZ_BSUS01000001.1"/>
</dbReference>
<dbReference type="Pfam" id="PF01926">
    <property type="entry name" value="MMR_HSR1"/>
    <property type="match status" value="1"/>
</dbReference>
<dbReference type="Proteomes" id="UP000294581">
    <property type="component" value="Unassembled WGS sequence"/>
</dbReference>
<evidence type="ECO:0000313" key="3">
    <source>
        <dbReference type="Proteomes" id="UP000294581"/>
    </source>
</evidence>
<dbReference type="InterPro" id="IPR027417">
    <property type="entry name" value="P-loop_NTPase"/>
</dbReference>
<dbReference type="GO" id="GO:0005525">
    <property type="term" value="F:GTP binding"/>
    <property type="evidence" value="ECO:0007669"/>
    <property type="project" value="InterPro"/>
</dbReference>
<dbReference type="EMBL" id="SORF01000004">
    <property type="protein sequence ID" value="TDY49588.1"/>
    <property type="molecule type" value="Genomic_DNA"/>
</dbReference>
<comment type="caution">
    <text evidence="2">The sequence shown here is derived from an EMBL/GenBank/DDBJ whole genome shotgun (WGS) entry which is preliminary data.</text>
</comment>
<dbReference type="GO" id="GO:0002098">
    <property type="term" value="P:tRNA wobble uridine modification"/>
    <property type="evidence" value="ECO:0007669"/>
    <property type="project" value="TreeGrafter"/>
</dbReference>
<proteinExistence type="predicted"/>
<accession>A0A4R8LQ96</accession>
<dbReference type="GO" id="GO:0005737">
    <property type="term" value="C:cytoplasm"/>
    <property type="evidence" value="ECO:0007669"/>
    <property type="project" value="TreeGrafter"/>
</dbReference>
<reference evidence="2 3" key="1">
    <citation type="submission" date="2019-03" db="EMBL/GenBank/DDBJ databases">
        <title>Genomic Encyclopedia of Type Strains, Phase IV (KMG-IV): sequencing the most valuable type-strain genomes for metagenomic binning, comparative biology and taxonomic classification.</title>
        <authorList>
            <person name="Goeker M."/>
        </authorList>
    </citation>
    <scope>NUCLEOTIDE SEQUENCE [LARGE SCALE GENOMIC DNA]</scope>
    <source>
        <strain evidence="2 3">DSM 17974</strain>
    </source>
</reference>
<organism evidence="2 3">
    <name type="scientific">Alicyclobacillus sacchari</name>
    <dbReference type="NCBI Taxonomy" id="392010"/>
    <lineage>
        <taxon>Bacteria</taxon>
        <taxon>Bacillati</taxon>
        <taxon>Bacillota</taxon>
        <taxon>Bacilli</taxon>
        <taxon>Bacillales</taxon>
        <taxon>Alicyclobacillaceae</taxon>
        <taxon>Alicyclobacillus</taxon>
    </lineage>
</organism>
<dbReference type="AlphaFoldDB" id="A0A4R8LQ96"/>
<evidence type="ECO:0000259" key="1">
    <source>
        <dbReference type="Pfam" id="PF01926"/>
    </source>
</evidence>
<protein>
    <submittedName>
        <fullName evidence="2">Small GTP-binding protein</fullName>
    </submittedName>
</protein>
<name>A0A4R8LQ96_9BACL</name>
<dbReference type="Gene3D" id="3.40.50.300">
    <property type="entry name" value="P-loop containing nucleotide triphosphate hydrolases"/>
    <property type="match status" value="1"/>
</dbReference>
<evidence type="ECO:0000313" key="2">
    <source>
        <dbReference type="EMBL" id="TDY49588.1"/>
    </source>
</evidence>
<gene>
    <name evidence="2" type="ORF">C7445_10499</name>
</gene>
<dbReference type="InterPro" id="IPR006073">
    <property type="entry name" value="GTP-bd"/>
</dbReference>
<dbReference type="SUPFAM" id="SSF52540">
    <property type="entry name" value="P-loop containing nucleoside triphosphate hydrolases"/>
    <property type="match status" value="1"/>
</dbReference>
<dbReference type="PANTHER" id="PTHR42714:SF2">
    <property type="entry name" value="TRNA MODIFICATION GTPASE GTPBP3, MITOCHONDRIAL"/>
    <property type="match status" value="1"/>
</dbReference>
<keyword evidence="3" id="KW-1185">Reference proteome</keyword>
<dbReference type="GO" id="GO:0030488">
    <property type="term" value="P:tRNA methylation"/>
    <property type="evidence" value="ECO:0007669"/>
    <property type="project" value="TreeGrafter"/>
</dbReference>